<sequence>MIWLIALILALGGQTFAAVMLCLIAAVMEA</sequence>
<reference evidence="1 2" key="1">
    <citation type="submission" date="2016-10" db="EMBL/GenBank/DDBJ databases">
        <authorList>
            <person name="Varghese N."/>
            <person name="Submissions S."/>
        </authorList>
    </citation>
    <scope>NUCLEOTIDE SEQUENCE [LARGE SCALE GENOMIC DNA]</scope>
    <source>
        <strain evidence="1 2">BS2773</strain>
    </source>
</reference>
<proteinExistence type="predicted"/>
<gene>
    <name evidence="1" type="ORF">SAMN04515675_0509</name>
</gene>
<evidence type="ECO:0000313" key="2">
    <source>
        <dbReference type="Proteomes" id="UP000182179"/>
    </source>
</evidence>
<protein>
    <submittedName>
        <fullName evidence="1">Uncharacterized protein</fullName>
    </submittedName>
</protein>
<evidence type="ECO:0000313" key="1">
    <source>
        <dbReference type="EMBL" id="SED27106.1"/>
    </source>
</evidence>
<organism evidence="1 2">
    <name type="scientific">Pseudomonas costantinii</name>
    <dbReference type="NCBI Taxonomy" id="168469"/>
    <lineage>
        <taxon>Bacteria</taxon>
        <taxon>Pseudomonadati</taxon>
        <taxon>Pseudomonadota</taxon>
        <taxon>Gammaproteobacteria</taxon>
        <taxon>Pseudomonadales</taxon>
        <taxon>Pseudomonadaceae</taxon>
        <taxon>Pseudomonas</taxon>
    </lineage>
</organism>
<dbReference type="EMBL" id="FNTS01000002">
    <property type="protein sequence ID" value="SED27106.1"/>
    <property type="molecule type" value="Genomic_DNA"/>
</dbReference>
<comment type="caution">
    <text evidence="1">The sequence shown here is derived from an EMBL/GenBank/DDBJ whole genome shotgun (WGS) entry which is preliminary data.</text>
</comment>
<keyword evidence="2" id="KW-1185">Reference proteome</keyword>
<accession>A0A1H4ZA27</accession>
<dbReference type="Proteomes" id="UP000182179">
    <property type="component" value="Unassembled WGS sequence"/>
</dbReference>
<name>A0A1H4ZA27_9PSED</name>